<feature type="domain" description="EF-hand" evidence="1">
    <location>
        <begin position="94"/>
        <end position="129"/>
    </location>
</feature>
<sequence length="168" mass="19363">MPPSFEQLETIKRRIKDSFGLFEIETKEKRGMVDEREIPTIIRSLGINPAQDQLRDLITEIRGEENTTGCVEFDRFEKVMVRILTDEANNYKRDSEEKILRAFRAFDPENKGYIEADTLKNILMTHGDAFRPEEVTELLSVACDEASGNIYYEDYAELLASDGRMDVA</sequence>
<dbReference type="PROSITE" id="PS50222">
    <property type="entry name" value="EF_HAND_2"/>
    <property type="match status" value="1"/>
</dbReference>
<dbReference type="FunFam" id="1.10.238.10:FF:000001">
    <property type="entry name" value="Calmodulin 1"/>
    <property type="match status" value="1"/>
</dbReference>
<evidence type="ECO:0000313" key="2">
    <source>
        <dbReference type="EMBL" id="CAD8684355.1"/>
    </source>
</evidence>
<accession>A0A7S0WU06</accession>
<dbReference type="Gene3D" id="1.10.238.10">
    <property type="entry name" value="EF-hand"/>
    <property type="match status" value="2"/>
</dbReference>
<dbReference type="InterPro" id="IPR011992">
    <property type="entry name" value="EF-hand-dom_pair"/>
</dbReference>
<dbReference type="PANTHER" id="PTHR46763:SF1">
    <property type="entry name" value="DYNEIN REGULATORY COMPLEX PROTEIN 8"/>
    <property type="match status" value="1"/>
</dbReference>
<dbReference type="Pfam" id="PF13499">
    <property type="entry name" value="EF-hand_7"/>
    <property type="match status" value="1"/>
</dbReference>
<gene>
    <name evidence="2" type="ORF">POBO1169_LOCUS16790</name>
</gene>
<dbReference type="GO" id="GO:0005509">
    <property type="term" value="F:calcium ion binding"/>
    <property type="evidence" value="ECO:0007669"/>
    <property type="project" value="InterPro"/>
</dbReference>
<protein>
    <recommendedName>
        <fullName evidence="1">EF-hand domain-containing protein</fullName>
    </recommendedName>
</protein>
<dbReference type="InterPro" id="IPR002048">
    <property type="entry name" value="EF_hand_dom"/>
</dbReference>
<dbReference type="AlphaFoldDB" id="A0A7S0WU06"/>
<dbReference type="SUPFAM" id="SSF47473">
    <property type="entry name" value="EF-hand"/>
    <property type="match status" value="1"/>
</dbReference>
<name>A0A7S0WU06_9CHLO</name>
<dbReference type="PANTHER" id="PTHR46763">
    <property type="entry name" value="DYNEIN REGULATORY COMPLEX PROTEIN 8"/>
    <property type="match status" value="1"/>
</dbReference>
<organism evidence="2">
    <name type="scientific">Pyramimonas obovata</name>
    <dbReference type="NCBI Taxonomy" id="1411642"/>
    <lineage>
        <taxon>Eukaryota</taxon>
        <taxon>Viridiplantae</taxon>
        <taxon>Chlorophyta</taxon>
        <taxon>Pyramimonadophyceae</taxon>
        <taxon>Pyramimonadales</taxon>
        <taxon>Pyramimonadaceae</taxon>
        <taxon>Pyramimonas</taxon>
        <taxon>Pyramimonas incertae sedis</taxon>
    </lineage>
</organism>
<dbReference type="EMBL" id="HBFA01033398">
    <property type="protein sequence ID" value="CAD8684355.1"/>
    <property type="molecule type" value="Transcribed_RNA"/>
</dbReference>
<reference evidence="2" key="1">
    <citation type="submission" date="2021-01" db="EMBL/GenBank/DDBJ databases">
        <authorList>
            <person name="Corre E."/>
            <person name="Pelletier E."/>
            <person name="Niang G."/>
            <person name="Scheremetjew M."/>
            <person name="Finn R."/>
            <person name="Kale V."/>
            <person name="Holt S."/>
            <person name="Cochrane G."/>
            <person name="Meng A."/>
            <person name="Brown T."/>
            <person name="Cohen L."/>
        </authorList>
    </citation>
    <scope>NUCLEOTIDE SEQUENCE</scope>
    <source>
        <strain evidence="2">CCMP722</strain>
    </source>
</reference>
<evidence type="ECO:0000259" key="1">
    <source>
        <dbReference type="PROSITE" id="PS50222"/>
    </source>
</evidence>
<proteinExistence type="predicted"/>